<dbReference type="InterPro" id="IPR009057">
    <property type="entry name" value="Homeodomain-like_sf"/>
</dbReference>
<dbReference type="GO" id="GO:0003677">
    <property type="term" value="F:DNA binding"/>
    <property type="evidence" value="ECO:0007669"/>
    <property type="project" value="UniProtKB-UniRule"/>
</dbReference>
<dbReference type="STRING" id="265726.KY46_08195"/>
<dbReference type="PRINTS" id="PR00455">
    <property type="entry name" value="HTHTETR"/>
</dbReference>
<dbReference type="PATRIC" id="fig|265726.11.peg.3768"/>
<dbReference type="InterPro" id="IPR001647">
    <property type="entry name" value="HTH_TetR"/>
</dbReference>
<dbReference type="Gene3D" id="1.10.357.10">
    <property type="entry name" value="Tetracycline Repressor, domain 2"/>
    <property type="match status" value="1"/>
</dbReference>
<name>A0A0F5VDN9_9GAMM</name>
<feature type="DNA-binding region" description="H-T-H motif" evidence="2">
    <location>
        <begin position="52"/>
        <end position="71"/>
    </location>
</feature>
<evidence type="ECO:0000256" key="2">
    <source>
        <dbReference type="PROSITE-ProRule" id="PRU00335"/>
    </source>
</evidence>
<evidence type="ECO:0000313" key="4">
    <source>
        <dbReference type="EMBL" id="KKD00239.1"/>
    </source>
</evidence>
<dbReference type="Proteomes" id="UP000033633">
    <property type="component" value="Unassembled WGS sequence"/>
</dbReference>
<dbReference type="RefSeq" id="WP_046220161.1">
    <property type="nucleotide sequence ID" value="NZ_JWYV01000005.1"/>
</dbReference>
<evidence type="ECO:0000256" key="1">
    <source>
        <dbReference type="ARBA" id="ARBA00023125"/>
    </source>
</evidence>
<dbReference type="SUPFAM" id="SSF46689">
    <property type="entry name" value="Homeodomain-like"/>
    <property type="match status" value="1"/>
</dbReference>
<keyword evidence="5" id="KW-1185">Reference proteome</keyword>
<dbReference type="Pfam" id="PF00440">
    <property type="entry name" value="TetR_N"/>
    <property type="match status" value="1"/>
</dbReference>
<gene>
    <name evidence="4" type="ORF">KY46_08195</name>
</gene>
<organism evidence="4 5">
    <name type="scientific">Photobacterium halotolerans</name>
    <dbReference type="NCBI Taxonomy" id="265726"/>
    <lineage>
        <taxon>Bacteria</taxon>
        <taxon>Pseudomonadati</taxon>
        <taxon>Pseudomonadota</taxon>
        <taxon>Gammaproteobacteria</taxon>
        <taxon>Vibrionales</taxon>
        <taxon>Vibrionaceae</taxon>
        <taxon>Photobacterium</taxon>
    </lineage>
</organism>
<comment type="caution">
    <text evidence="4">The sequence shown here is derived from an EMBL/GenBank/DDBJ whole genome shotgun (WGS) entry which is preliminary data.</text>
</comment>
<dbReference type="AlphaFoldDB" id="A0A0F5VDN9"/>
<evidence type="ECO:0000259" key="3">
    <source>
        <dbReference type="PROSITE" id="PS50977"/>
    </source>
</evidence>
<proteinExistence type="predicted"/>
<sequence length="262" mass="29409">MFGLNCNKERCALFSGERAPKTKKQQAIADRDHELIMLAKDLVNKEGFANLTMDKLASVSPYSKGTVYNHFCSKEDVIVALCSHAIKVEMTLFNRVLDMEGSSRDILMGVHVAYHIFARLEPILSTCLLTAKTPWVIDKASNTRVEMLNQLEEQMIDNADAIVNRALEEGSLAMSAAVSTDAVVFANWSLAVGSNALITNATNSRCIHRLQDPFTVLNNINMLLDGMNWKPLSSERDYKRLWKHIEQTFFAEEIELLAQLGR</sequence>
<dbReference type="PROSITE" id="PS50977">
    <property type="entry name" value="HTH_TETR_2"/>
    <property type="match status" value="1"/>
</dbReference>
<evidence type="ECO:0000313" key="5">
    <source>
        <dbReference type="Proteomes" id="UP000033633"/>
    </source>
</evidence>
<reference evidence="4 5" key="1">
    <citation type="submission" date="2014-12" db="EMBL/GenBank/DDBJ databases">
        <title>Mercury Reductase activity and rhizosphere competence traits in the genome of root associated Photobacterium halotolerans MELD1.</title>
        <authorList>
            <person name="Mathew D.C."/>
            <person name="Huang C.-C."/>
        </authorList>
    </citation>
    <scope>NUCLEOTIDE SEQUENCE [LARGE SCALE GENOMIC DNA]</scope>
    <source>
        <strain evidence="4 5">MELD1</strain>
    </source>
</reference>
<accession>A0A0F5VDN9</accession>
<dbReference type="EMBL" id="JWYV01000005">
    <property type="protein sequence ID" value="KKD00239.1"/>
    <property type="molecule type" value="Genomic_DNA"/>
</dbReference>
<keyword evidence="1 2" id="KW-0238">DNA-binding</keyword>
<feature type="domain" description="HTH tetR-type" evidence="3">
    <location>
        <begin position="29"/>
        <end position="89"/>
    </location>
</feature>
<dbReference type="OrthoDB" id="63332at2"/>
<protein>
    <submittedName>
        <fullName evidence="4">TetR family transcriptional regulator</fullName>
    </submittedName>
</protein>